<evidence type="ECO:0000256" key="2">
    <source>
        <dbReference type="ARBA" id="ARBA00033753"/>
    </source>
</evidence>
<comment type="caution">
    <text evidence="4">The sequence shown here is derived from an EMBL/GenBank/DDBJ whole genome shotgun (WGS) entry which is preliminary data.</text>
</comment>
<dbReference type="InterPro" id="IPR023370">
    <property type="entry name" value="TrmO-like_N"/>
</dbReference>
<dbReference type="CDD" id="cd09281">
    <property type="entry name" value="UPF0066"/>
    <property type="match status" value="1"/>
</dbReference>
<keyword evidence="5" id="KW-1185">Reference proteome</keyword>
<accession>A0A917AG93</accession>
<dbReference type="SUPFAM" id="SSF118196">
    <property type="entry name" value="YaeB-like"/>
    <property type="match status" value="1"/>
</dbReference>
<keyword evidence="1" id="KW-0949">S-adenosyl-L-methionine</keyword>
<dbReference type="PANTHER" id="PTHR12818">
    <property type="entry name" value="TRNA (ADENINE(37)-N6)-METHYLTRANSFERASE"/>
    <property type="match status" value="1"/>
</dbReference>
<feature type="domain" description="TsaA-like" evidence="3">
    <location>
        <begin position="24"/>
        <end position="157"/>
    </location>
</feature>
<reference evidence="4" key="1">
    <citation type="journal article" date="2014" name="Int. J. Syst. Evol. Microbiol.">
        <title>Complete genome sequence of Corynebacterium casei LMG S-19264T (=DSM 44701T), isolated from a smear-ripened cheese.</title>
        <authorList>
            <consortium name="US DOE Joint Genome Institute (JGI-PGF)"/>
            <person name="Walter F."/>
            <person name="Albersmeier A."/>
            <person name="Kalinowski J."/>
            <person name="Ruckert C."/>
        </authorList>
    </citation>
    <scope>NUCLEOTIDE SEQUENCE</scope>
    <source>
        <strain evidence="4">CGMCC 1.16012</strain>
    </source>
</reference>
<comment type="similarity">
    <text evidence="2">Belongs to the tRNA methyltransferase O family.</text>
</comment>
<name>A0A917AG93_9RHOB</name>
<organism evidence="4 5">
    <name type="scientific">Actibacterium pelagium</name>
    <dbReference type="NCBI Taxonomy" id="2029103"/>
    <lineage>
        <taxon>Bacteria</taxon>
        <taxon>Pseudomonadati</taxon>
        <taxon>Pseudomonadota</taxon>
        <taxon>Alphaproteobacteria</taxon>
        <taxon>Rhodobacterales</taxon>
        <taxon>Roseobacteraceae</taxon>
        <taxon>Actibacterium</taxon>
    </lineage>
</organism>
<evidence type="ECO:0000313" key="5">
    <source>
        <dbReference type="Proteomes" id="UP000606730"/>
    </source>
</evidence>
<reference evidence="4" key="2">
    <citation type="submission" date="2020-09" db="EMBL/GenBank/DDBJ databases">
        <authorList>
            <person name="Sun Q."/>
            <person name="Zhou Y."/>
        </authorList>
    </citation>
    <scope>NUCLEOTIDE SEQUENCE</scope>
    <source>
        <strain evidence="4">CGMCC 1.16012</strain>
    </source>
</reference>
<dbReference type="EMBL" id="BMKN01000002">
    <property type="protein sequence ID" value="GGE49686.1"/>
    <property type="molecule type" value="Genomic_DNA"/>
</dbReference>
<dbReference type="Pfam" id="PF01980">
    <property type="entry name" value="TrmO_N"/>
    <property type="match status" value="1"/>
</dbReference>
<dbReference type="InterPro" id="IPR036413">
    <property type="entry name" value="YaeB-like_sf"/>
</dbReference>
<evidence type="ECO:0000259" key="3">
    <source>
        <dbReference type="PROSITE" id="PS51668"/>
    </source>
</evidence>
<protein>
    <submittedName>
        <fullName evidence="4">tRNA (N6-threonylcarbamoyladenosine(37)-N6)-methyltransferase TrmO</fullName>
    </submittedName>
</protein>
<sequence length="157" mass="17377">MSFEKREGEVSLPFDPAEVEGPTVAFIGKIYSPWQKDTAPHNLTQARERGGEFHVQLDADYRPALTGLSEGDRIILLYWMDQARRDLVLQAPRHSDKGPRGTFSLRSPVRPNPIALAVVSITSLDIDAGRIGIDAIDCFDGTPLVDIKPWIARVDAP</sequence>
<dbReference type="RefSeq" id="WP_095595114.1">
    <property type="nucleotide sequence ID" value="NZ_BMKN01000002.1"/>
</dbReference>
<evidence type="ECO:0000256" key="1">
    <source>
        <dbReference type="ARBA" id="ARBA00022691"/>
    </source>
</evidence>
<proteinExistence type="inferred from homology"/>
<dbReference type="Proteomes" id="UP000606730">
    <property type="component" value="Unassembled WGS sequence"/>
</dbReference>
<dbReference type="InterPro" id="IPR036414">
    <property type="entry name" value="YaeB_N_sf"/>
</dbReference>
<gene>
    <name evidence="4" type="ORF">GCM10011517_16840</name>
</gene>
<dbReference type="Gene3D" id="2.40.30.70">
    <property type="entry name" value="YaeB-like"/>
    <property type="match status" value="1"/>
</dbReference>
<dbReference type="OrthoDB" id="9804309at2"/>
<dbReference type="AlphaFoldDB" id="A0A917AG93"/>
<dbReference type="PANTHER" id="PTHR12818:SF0">
    <property type="entry name" value="TRNA (ADENINE(37)-N6)-METHYLTRANSFERASE"/>
    <property type="match status" value="1"/>
</dbReference>
<dbReference type="PROSITE" id="PS51668">
    <property type="entry name" value="TSAA_2"/>
    <property type="match status" value="1"/>
</dbReference>
<dbReference type="InterPro" id="IPR040372">
    <property type="entry name" value="YaeB-like"/>
</dbReference>
<evidence type="ECO:0000313" key="4">
    <source>
        <dbReference type="EMBL" id="GGE49686.1"/>
    </source>
</evidence>